<feature type="region of interest" description="Disordered" evidence="1">
    <location>
        <begin position="153"/>
        <end position="211"/>
    </location>
</feature>
<feature type="region of interest" description="Disordered" evidence="1">
    <location>
        <begin position="1"/>
        <end position="103"/>
    </location>
</feature>
<accession>A0A7Z0LML8</accession>
<dbReference type="RefSeq" id="WP_179931109.1">
    <property type="nucleotide sequence ID" value="NZ_JACCDF010000012.1"/>
</dbReference>
<dbReference type="EMBL" id="JACCDF010000012">
    <property type="protein sequence ID" value="NYS61785.1"/>
    <property type="molecule type" value="Genomic_DNA"/>
</dbReference>
<reference evidence="2 3" key="1">
    <citation type="journal article" date="2015" name="Int. J. Syst. Evol. Microbiol.">
        <title>Halomonas salicampi sp. nov., a halotolerant and alkalitolerant bacterium isolated from a saltern soil.</title>
        <authorList>
            <person name="Lee J.C."/>
            <person name="Kim Y.S."/>
            <person name="Yun B.S."/>
            <person name="Whang K.S."/>
        </authorList>
    </citation>
    <scope>NUCLEOTIDE SEQUENCE [LARGE SCALE GENOMIC DNA]</scope>
    <source>
        <strain evidence="2 3">BH103</strain>
    </source>
</reference>
<dbReference type="AlphaFoldDB" id="A0A7Z0LML8"/>
<name>A0A7Z0LML8_9GAMM</name>
<comment type="caution">
    <text evidence="2">The sequence shown here is derived from an EMBL/GenBank/DDBJ whole genome shotgun (WGS) entry which is preliminary data.</text>
</comment>
<feature type="compositionally biased region" description="Basic and acidic residues" evidence="1">
    <location>
        <begin position="34"/>
        <end position="54"/>
    </location>
</feature>
<evidence type="ECO:0000313" key="2">
    <source>
        <dbReference type="EMBL" id="NYS61785.1"/>
    </source>
</evidence>
<evidence type="ECO:0000256" key="1">
    <source>
        <dbReference type="SAM" id="MobiDB-lite"/>
    </source>
</evidence>
<proteinExistence type="predicted"/>
<feature type="compositionally biased region" description="Acidic residues" evidence="1">
    <location>
        <begin position="180"/>
        <end position="197"/>
    </location>
</feature>
<organism evidence="2 3">
    <name type="scientific">Vreelandella salicampi</name>
    <dbReference type="NCBI Taxonomy" id="1449798"/>
    <lineage>
        <taxon>Bacteria</taxon>
        <taxon>Pseudomonadati</taxon>
        <taxon>Pseudomonadota</taxon>
        <taxon>Gammaproteobacteria</taxon>
        <taxon>Oceanospirillales</taxon>
        <taxon>Halomonadaceae</taxon>
        <taxon>Vreelandella</taxon>
    </lineage>
</organism>
<sequence>MSRFERWSRAKRGLPVDEVSDEDAPTAETPSVEKAVKSAEKAHLDESEHVHQLAEGDGVSDAAVDAHDAAQAPPEPGSLDHTLPDPDTLAAGSDFSAFMSPGVSSALRRKALRRLWSTGDYNVRDGLNDYDHDFKAQMKPMAAEMADKVRQWTKKVEDTLDDKHADRADSEPEPATTEQSPEDDTATESQEDADENNSENHPNVEQRDIGK</sequence>
<dbReference type="Pfam" id="PF11748">
    <property type="entry name" value="DUF3306"/>
    <property type="match status" value="1"/>
</dbReference>
<feature type="compositionally biased region" description="Basic and acidic residues" evidence="1">
    <location>
        <begin position="202"/>
        <end position="211"/>
    </location>
</feature>
<gene>
    <name evidence="2" type="ORF">HZS81_13585</name>
</gene>
<feature type="compositionally biased region" description="Basic and acidic residues" evidence="1">
    <location>
        <begin position="153"/>
        <end position="170"/>
    </location>
</feature>
<evidence type="ECO:0000313" key="3">
    <source>
        <dbReference type="Proteomes" id="UP000586119"/>
    </source>
</evidence>
<protein>
    <submittedName>
        <fullName evidence="2">DUF3306 domain-containing protein</fullName>
    </submittedName>
</protein>
<dbReference type="InterPro" id="IPR021735">
    <property type="entry name" value="DUF3306"/>
</dbReference>
<dbReference type="Proteomes" id="UP000586119">
    <property type="component" value="Unassembled WGS sequence"/>
</dbReference>
<keyword evidence="3" id="KW-1185">Reference proteome</keyword>